<accession>A0A511DPL1</accession>
<evidence type="ECO:0000313" key="5">
    <source>
        <dbReference type="EMBL" id="GEL26766.1"/>
    </source>
</evidence>
<proteinExistence type="inferred from homology"/>
<comment type="similarity">
    <text evidence="1">Belongs to the leucine-binding protein family.</text>
</comment>
<dbReference type="InterPro" id="IPR028082">
    <property type="entry name" value="Peripla_BP_I"/>
</dbReference>
<dbReference type="EMBL" id="BJVJ01000110">
    <property type="protein sequence ID" value="GEL26766.1"/>
    <property type="molecule type" value="Genomic_DNA"/>
</dbReference>
<evidence type="ECO:0000256" key="1">
    <source>
        <dbReference type="ARBA" id="ARBA00010062"/>
    </source>
</evidence>
<organism evidence="5 6">
    <name type="scientific">Pseudonocardia sulfidoxydans NBRC 16205</name>
    <dbReference type="NCBI Taxonomy" id="1223511"/>
    <lineage>
        <taxon>Bacteria</taxon>
        <taxon>Bacillati</taxon>
        <taxon>Actinomycetota</taxon>
        <taxon>Actinomycetes</taxon>
        <taxon>Pseudonocardiales</taxon>
        <taxon>Pseudonocardiaceae</taxon>
        <taxon>Pseudonocardia</taxon>
    </lineage>
</organism>
<feature type="signal peptide" evidence="3">
    <location>
        <begin position="1"/>
        <end position="25"/>
    </location>
</feature>
<dbReference type="Gene3D" id="3.40.50.2300">
    <property type="match status" value="2"/>
</dbReference>
<dbReference type="SUPFAM" id="SSF53822">
    <property type="entry name" value="Periplasmic binding protein-like I"/>
    <property type="match status" value="1"/>
</dbReference>
<dbReference type="PANTHER" id="PTHR47235">
    <property type="entry name" value="BLR6548 PROTEIN"/>
    <property type="match status" value="1"/>
</dbReference>
<reference evidence="5 6" key="1">
    <citation type="submission" date="2019-07" db="EMBL/GenBank/DDBJ databases">
        <title>Whole genome shotgun sequence of Pseudonocardia sulfidoxydans NBRC 16205.</title>
        <authorList>
            <person name="Hosoyama A."/>
            <person name="Uohara A."/>
            <person name="Ohji S."/>
            <person name="Ichikawa N."/>
        </authorList>
    </citation>
    <scope>NUCLEOTIDE SEQUENCE [LARGE SCALE GENOMIC DNA]</scope>
    <source>
        <strain evidence="5 6">NBRC 16205</strain>
    </source>
</reference>
<evidence type="ECO:0000256" key="2">
    <source>
        <dbReference type="ARBA" id="ARBA00022729"/>
    </source>
</evidence>
<dbReference type="Proteomes" id="UP000321685">
    <property type="component" value="Unassembled WGS sequence"/>
</dbReference>
<dbReference type="CDD" id="cd06343">
    <property type="entry name" value="PBP1_ABC_ligand_binding-like"/>
    <property type="match status" value="1"/>
</dbReference>
<name>A0A511DPL1_9PSEU</name>
<dbReference type="InterPro" id="IPR028081">
    <property type="entry name" value="Leu-bd"/>
</dbReference>
<evidence type="ECO:0000313" key="6">
    <source>
        <dbReference type="Proteomes" id="UP000321685"/>
    </source>
</evidence>
<feature type="domain" description="Leucine-binding protein" evidence="4">
    <location>
        <begin position="51"/>
        <end position="401"/>
    </location>
</feature>
<comment type="caution">
    <text evidence="5">The sequence shown here is derived from an EMBL/GenBank/DDBJ whole genome shotgun (WGS) entry which is preliminary data.</text>
</comment>
<gene>
    <name evidence="5" type="ORF">PSU4_57200</name>
</gene>
<dbReference type="AlphaFoldDB" id="A0A511DPL1"/>
<keyword evidence="2 3" id="KW-0732">Signal</keyword>
<evidence type="ECO:0000259" key="4">
    <source>
        <dbReference type="Pfam" id="PF13458"/>
    </source>
</evidence>
<evidence type="ECO:0000256" key="3">
    <source>
        <dbReference type="SAM" id="SignalP"/>
    </source>
</evidence>
<dbReference type="Pfam" id="PF13458">
    <property type="entry name" value="Peripla_BP_6"/>
    <property type="match status" value="1"/>
</dbReference>
<feature type="chain" id="PRO_5038502068" evidence="3">
    <location>
        <begin position="26"/>
        <end position="414"/>
    </location>
</feature>
<keyword evidence="6" id="KW-1185">Reference proteome</keyword>
<protein>
    <submittedName>
        <fullName evidence="5">Branched-chain amino acid ABC transporter substrate-binding protein</fullName>
    </submittedName>
</protein>
<sequence length="414" mass="43587">MGLIQTTRGRAGRRVGTALAGLALAATLAACGSSDEQSGTASAKGVTDTQIVLGGTAPLTGPVAASCLEYTESAEAWFKHVNDKGGVNGRQIVWDPLDDAYDLVRAGANARTLVDSDIFAIFGGCGSIQPPVVEQQAEKAKVPYLFPTAFLPALYNPVQQYTFAQFPSYGTQLVSLVPYAFDKYGKGTVGAVMLQTPGIDQALAEIKKDVQEAGAQYVDSDYLTATTSDFTPFVLKLKQANPDYVLTNLPPANMLQFEKAAQAQGFAPGKAYLNAQALASAQFTDPLMSSGKNLLGGKVLATVATASPEDPTSAECAAAITQYAPKYTVNYVTLAGCTGAVFMTSVLQKMGDDLTRDNLIATLQGLKDVSLAPNALPVTLTAQDHLATKKVYVVQLGDDGKWQQQGSVDIDTNF</sequence>
<dbReference type="PANTHER" id="PTHR47235:SF1">
    <property type="entry name" value="BLR6548 PROTEIN"/>
    <property type="match status" value="1"/>
</dbReference>